<dbReference type="EMBL" id="WEGH01000002">
    <property type="protein sequence ID" value="MQY04904.1"/>
    <property type="molecule type" value="Genomic_DNA"/>
</dbReference>
<proteinExistence type="predicted"/>
<evidence type="ECO:0000313" key="2">
    <source>
        <dbReference type="Proteomes" id="UP000487268"/>
    </source>
</evidence>
<comment type="caution">
    <text evidence="1">The sequence shown here is derived from an EMBL/GenBank/DDBJ whole genome shotgun (WGS) entry which is preliminary data.</text>
</comment>
<protein>
    <submittedName>
        <fullName evidence="1">Uncharacterized protein</fullName>
    </submittedName>
</protein>
<sequence length="184" mass="20020">MEEGWKRNRACAASKAFTGQAATYRRSGPNLFTQEWFNGGYTAVPTPEFPRDDDALLAKVFLPDGWEPGPREGYQVTAAALVLCHTATPSGKRRVATCEFRDIGGPGSHTSTVPVVPATHHFEVYASKSGRLVTSFDLSGTDRDQAAPCPDSAHWVSRLDVIAQPPSRRALVDRLQPLRDGVTP</sequence>
<name>A0A7K0BW39_9ACTN</name>
<evidence type="ECO:0000313" key="1">
    <source>
        <dbReference type="EMBL" id="MQY04904.1"/>
    </source>
</evidence>
<dbReference type="Proteomes" id="UP000487268">
    <property type="component" value="Unassembled WGS sequence"/>
</dbReference>
<organism evidence="1 2">
    <name type="scientific">Actinomadura macrotermitis</name>
    <dbReference type="NCBI Taxonomy" id="2585200"/>
    <lineage>
        <taxon>Bacteria</taxon>
        <taxon>Bacillati</taxon>
        <taxon>Actinomycetota</taxon>
        <taxon>Actinomycetes</taxon>
        <taxon>Streptosporangiales</taxon>
        <taxon>Thermomonosporaceae</taxon>
        <taxon>Actinomadura</taxon>
    </lineage>
</organism>
<keyword evidence="2" id="KW-1185">Reference proteome</keyword>
<accession>A0A7K0BW39</accession>
<reference evidence="1 2" key="1">
    <citation type="submission" date="2019-10" db="EMBL/GenBank/DDBJ databases">
        <title>Actinomadura rubteroloni sp. nov. and Actinomadura macrotermitis sp. nov., isolated from the gut of fungus growing-termite Macrotermes natalensis.</title>
        <authorList>
            <person name="Benndorf R."/>
            <person name="Martin K."/>
            <person name="Kuefner M."/>
            <person name="De Beer W."/>
            <person name="Kaster A.-K."/>
            <person name="Vollmers J."/>
            <person name="Poulsen M."/>
            <person name="Beemelmanns C."/>
        </authorList>
    </citation>
    <scope>NUCLEOTIDE SEQUENCE [LARGE SCALE GENOMIC DNA]</scope>
    <source>
        <strain evidence="1 2">RB68</strain>
    </source>
</reference>
<gene>
    <name evidence="1" type="ORF">ACRB68_29660</name>
</gene>
<dbReference type="AlphaFoldDB" id="A0A7K0BW39"/>